<keyword evidence="1" id="KW-1133">Transmembrane helix</keyword>
<sequence length="85" mass="9884">MKNNSYERFFTKIFNIKDNRMPVIALLFIATIIFEFVIALPIYNFISKEIGFILLVGVFASFLAICIYSLFKMLLYIVKSNKDEG</sequence>
<keyword evidence="1" id="KW-0812">Transmembrane</keyword>
<dbReference type="Proteomes" id="UP001321786">
    <property type="component" value="Chromosome"/>
</dbReference>
<proteinExistence type="predicted"/>
<protein>
    <submittedName>
        <fullName evidence="2">Uncharacterized protein</fullName>
    </submittedName>
</protein>
<gene>
    <name evidence="2" type="ORF">HLPR_23670</name>
</gene>
<dbReference type="AlphaFoldDB" id="A0AAU9ERN2"/>
<keyword evidence="1" id="KW-0472">Membrane</keyword>
<feature type="transmembrane region" description="Helical" evidence="1">
    <location>
        <begin position="21"/>
        <end position="46"/>
    </location>
</feature>
<evidence type="ECO:0000256" key="1">
    <source>
        <dbReference type="SAM" id="Phobius"/>
    </source>
</evidence>
<name>A0AAU9ERN2_9FIRM</name>
<organism evidence="2 3">
    <name type="scientific">Helicovermis profundi</name>
    <dbReference type="NCBI Taxonomy" id="3065157"/>
    <lineage>
        <taxon>Bacteria</taxon>
        <taxon>Bacillati</taxon>
        <taxon>Bacillota</taxon>
        <taxon>Clostridia</taxon>
        <taxon>Helicovermis</taxon>
    </lineage>
</organism>
<evidence type="ECO:0000313" key="2">
    <source>
        <dbReference type="EMBL" id="BEP30036.1"/>
    </source>
</evidence>
<reference evidence="2 3" key="1">
    <citation type="submission" date="2023-08" db="EMBL/GenBank/DDBJ databases">
        <title>Helicovermis profunda gen. nov., sp. nov., a novel mesophilic, fermentative bacterium within the Bacillota from a deep-sea hydrothermal vent chimney.</title>
        <authorList>
            <person name="Miyazaki U."/>
            <person name="Mizutani D."/>
            <person name="Hashimoto Y."/>
            <person name="Tame A."/>
            <person name="Sawayama S."/>
            <person name="Miyazaki J."/>
            <person name="Takai K."/>
            <person name="Nakagawa S."/>
        </authorList>
    </citation>
    <scope>NUCLEOTIDE SEQUENCE [LARGE SCALE GENOMIC DNA]</scope>
    <source>
        <strain evidence="2 3">S502</strain>
    </source>
</reference>
<evidence type="ECO:0000313" key="3">
    <source>
        <dbReference type="Proteomes" id="UP001321786"/>
    </source>
</evidence>
<dbReference type="KEGG" id="hprf:HLPR_23670"/>
<accession>A0AAU9ERN2</accession>
<keyword evidence="3" id="KW-1185">Reference proteome</keyword>
<dbReference type="EMBL" id="AP028654">
    <property type="protein sequence ID" value="BEP30036.1"/>
    <property type="molecule type" value="Genomic_DNA"/>
</dbReference>
<feature type="transmembrane region" description="Helical" evidence="1">
    <location>
        <begin position="52"/>
        <end position="71"/>
    </location>
</feature>
<dbReference type="RefSeq" id="WP_338535639.1">
    <property type="nucleotide sequence ID" value="NZ_AP028654.1"/>
</dbReference>